<evidence type="ECO:0000256" key="1">
    <source>
        <dbReference type="SAM" id="Coils"/>
    </source>
</evidence>
<organism evidence="3 4">
    <name type="scientific">Paragonimus westermani</name>
    <dbReference type="NCBI Taxonomy" id="34504"/>
    <lineage>
        <taxon>Eukaryota</taxon>
        <taxon>Metazoa</taxon>
        <taxon>Spiralia</taxon>
        <taxon>Lophotrochozoa</taxon>
        <taxon>Platyhelminthes</taxon>
        <taxon>Trematoda</taxon>
        <taxon>Digenea</taxon>
        <taxon>Plagiorchiida</taxon>
        <taxon>Troglotremata</taxon>
        <taxon>Troglotrematidae</taxon>
        <taxon>Paragonimus</taxon>
    </lineage>
</organism>
<reference evidence="3 4" key="1">
    <citation type="submission" date="2019-07" db="EMBL/GenBank/DDBJ databases">
        <title>Annotation for the trematode Paragonimus westermani.</title>
        <authorList>
            <person name="Choi Y.-J."/>
        </authorList>
    </citation>
    <scope>NUCLEOTIDE SEQUENCE [LARGE SCALE GENOMIC DNA]</scope>
    <source>
        <strain evidence="3">180907_Pwestermani</strain>
    </source>
</reference>
<dbReference type="InterPro" id="IPR032707">
    <property type="entry name" value="MYCBPAP"/>
</dbReference>
<dbReference type="OrthoDB" id="10263316at2759"/>
<evidence type="ECO:0000313" key="4">
    <source>
        <dbReference type="Proteomes" id="UP000699462"/>
    </source>
</evidence>
<dbReference type="EMBL" id="JTDF01003750">
    <property type="protein sequence ID" value="KAF8567531.1"/>
    <property type="molecule type" value="Genomic_DNA"/>
</dbReference>
<sequence>MSFPGKPKGKSKPTGPGGKHSPGSEDKVDVLAIPPRPHVIFDESFEQLRLTDVGLKKIFEESDQELPPHPSRENWTARLNRVAVRCEIPESDRQKPKKRIAVLKRASPDATLAGQISTIPFGQPCPLTEKCMGKTYTARDWYGAGLGPRVDHDGHVVAHSLLGDPLTFYRMALAHGDIGLELIPPGIKTQIIAEMEPPVPHFRKRLPSIPEHIIPGMHSCNITQSEDLMQTTEEPISRLDKPSPILSGDQAALQHWQKWLSRQKATQQRLAGIIQRNPTDLAMNSGEDYYLVQLEREKIDRTMPLMNRGKGFRFQSEFWNQGTYVGPHQSGDICSTLTLRQKGVYGPLEYVKCPLSIKTEKGKTFLPWDIKFNKTYLCVQLACEDDTHFANSYLTVRREELRPLLSSLVEHEPDMDALEVIGCCPVQNRSKRPSGGYGFRREDNQHHLTNHTIRGSNNYENNQESCPYPFDSAFEELCTGYHRPDTSEGVAGPSLLIQGNLVRWPNEPTDRSAEPLEIQMVFQSIDPRSSTEHVELVNNGTAVIYYEWTPVYIAELLLDMLRAIMDQYATISLYGSRLHPLPEPLGSITCEATKASAGKRRTAPGQKVLSGKLAQRTTLQVSNQRTTTFLERGVSSPNVSEAASVNWKAVGESSNPISVTVAPDSGTIQPGEVICMPISFKPAREGIFKESWRLDTKPVLHGGLPIIIRLHGIAVWDEAIQLYESKKNSPAFEASSCHNQSRGNFSNTPCGGRLTNTTVLTVNPVFHNSSSTLQVEKEANYRAIYRLLNNIISFFEPIQRPITPSDPMSTDPGAFKLRNPQFFYHHDVIQKLKKLYQEMRERLTKQDINLEKFQTDLPEQWNFSLNTLRKLMYAAEPEKMKSQATASKREDELNKFFGHVNTLSFPPIQAPTSRSLRLYQIGYQHVLHTLCTLFSVSSRLRLFHGLPPLVASASKGRPNLDCIQIKI</sequence>
<comment type="caution">
    <text evidence="3">The sequence shown here is derived from an EMBL/GenBank/DDBJ whole genome shotgun (WGS) entry which is preliminary data.</text>
</comment>
<dbReference type="PANTHER" id="PTHR48421">
    <property type="entry name" value="MYCBP-ASSOCIATED PROTEIN"/>
    <property type="match status" value="1"/>
</dbReference>
<proteinExistence type="predicted"/>
<protein>
    <recommendedName>
        <fullName evidence="5">MYCBP-associated protein</fullName>
    </recommendedName>
</protein>
<gene>
    <name evidence="3" type="ORF">P879_04355</name>
</gene>
<evidence type="ECO:0000313" key="3">
    <source>
        <dbReference type="EMBL" id="KAF8567531.1"/>
    </source>
</evidence>
<dbReference type="Pfam" id="PF14646">
    <property type="entry name" value="MYCBPAP"/>
    <property type="match status" value="3"/>
</dbReference>
<evidence type="ECO:0008006" key="5">
    <source>
        <dbReference type="Google" id="ProtNLM"/>
    </source>
</evidence>
<name>A0A8T0DLD2_9TREM</name>
<accession>A0A8T0DLD2</accession>
<dbReference type="Gene3D" id="2.60.40.10">
    <property type="entry name" value="Immunoglobulins"/>
    <property type="match status" value="1"/>
</dbReference>
<dbReference type="PANTHER" id="PTHR48421:SF1">
    <property type="entry name" value="MYCBP-ASSOCIATED PROTEIN"/>
    <property type="match status" value="1"/>
</dbReference>
<dbReference type="AlphaFoldDB" id="A0A8T0DLD2"/>
<dbReference type="Proteomes" id="UP000699462">
    <property type="component" value="Unassembled WGS sequence"/>
</dbReference>
<feature type="coiled-coil region" evidence="1">
    <location>
        <begin position="829"/>
        <end position="856"/>
    </location>
</feature>
<keyword evidence="4" id="KW-1185">Reference proteome</keyword>
<keyword evidence="1" id="KW-0175">Coiled coil</keyword>
<dbReference type="InterPro" id="IPR013783">
    <property type="entry name" value="Ig-like_fold"/>
</dbReference>
<feature type="region of interest" description="Disordered" evidence="2">
    <location>
        <begin position="1"/>
        <end position="29"/>
    </location>
</feature>
<evidence type="ECO:0000256" key="2">
    <source>
        <dbReference type="SAM" id="MobiDB-lite"/>
    </source>
</evidence>